<comment type="caution">
    <text evidence="6">The sequence shown here is derived from an EMBL/GenBank/DDBJ whole genome shotgun (WGS) entry which is preliminary data.</text>
</comment>
<dbReference type="Pfam" id="PF13416">
    <property type="entry name" value="SBP_bac_8"/>
    <property type="match status" value="1"/>
</dbReference>
<dbReference type="SUPFAM" id="SSF53850">
    <property type="entry name" value="Periplasmic binding protein-like II"/>
    <property type="match status" value="1"/>
</dbReference>
<reference evidence="6 7" key="1">
    <citation type="submission" date="2021-03" db="EMBL/GenBank/DDBJ databases">
        <title>Genomic Encyclopedia of Type Strains, Phase IV (KMG-IV): sequencing the most valuable type-strain genomes for metagenomic binning, comparative biology and taxonomic classification.</title>
        <authorList>
            <person name="Goeker M."/>
        </authorList>
    </citation>
    <scope>NUCLEOTIDE SEQUENCE [LARGE SCALE GENOMIC DNA]</scope>
    <source>
        <strain evidence="6 7">DSM 26048</strain>
    </source>
</reference>
<dbReference type="InterPro" id="IPR006059">
    <property type="entry name" value="SBP"/>
</dbReference>
<organism evidence="6 7">
    <name type="scientific">Paenibacillus eucommiae</name>
    <dbReference type="NCBI Taxonomy" id="1355755"/>
    <lineage>
        <taxon>Bacteria</taxon>
        <taxon>Bacillati</taxon>
        <taxon>Bacillota</taxon>
        <taxon>Bacilli</taxon>
        <taxon>Bacillales</taxon>
        <taxon>Paenibacillaceae</taxon>
        <taxon>Paenibacillus</taxon>
    </lineage>
</organism>
<proteinExistence type="predicted"/>
<protein>
    <submittedName>
        <fullName evidence="6">ABC-type glycerol-3-phosphate transport system substrate-binding protein</fullName>
    </submittedName>
</protein>
<keyword evidence="7" id="KW-1185">Reference proteome</keyword>
<sequence length="553" mass="62198">MNKVKYIVLASAVALIGLIFVAMRADWLTSGGTTPGQSKAQNEKLSLHLFINAPAGAYLPEPKNDFVRQAIEAKFQVDLKVTAMEPGNEYNSQLASLLAANDPPDVWLAISPDGGAYYALDNALADMTLFVSPATMPNYFNYWMNETELKQFQFHNKFFRAPIPYDKNSYRAYYIRQDWLENLGLDIPTTYEQYFRVLEAFTHEDPDRNGKNDTYGFTASGGGTSISTDWPEYVKNGLLFPAYYDGSQLVDMQMDLRVGSVADDILKVMDKGLVEPDWFLNKGLDYVDKAVRGKVGIVLGNTVDFAFDSNADSLQTRSKAMNPKAEWVPFNPFGDKPLRTAVTPEYPFVFSNNAAGLNPEKLKRIASILDWLCGEEGFLLTHYGMEGKHYSRSGSEITLKPQMIEEDIVMKGNFLAIWSFFTPNTPQTLGLNVIDPRMTERDKAIYRTITGIPVYESVGTTLTPPLGVSAEAMRARQNELQVQMLFKDKSGRNWPSYRQDILDNYKGTEIFNQYGVKIKAARTGKKPGISFSCSSIKSTRNFWSRVLFEFCPS</sequence>
<keyword evidence="2" id="KW-0732">Signal</keyword>
<dbReference type="PANTHER" id="PTHR43649:SF33">
    <property type="entry name" value="POLYGALACTURONAN_RHAMNOGALACTURONAN-BINDING PROTEIN YTCQ"/>
    <property type="match status" value="1"/>
</dbReference>
<keyword evidence="5" id="KW-0449">Lipoprotein</keyword>
<dbReference type="EMBL" id="JAGGLB010000044">
    <property type="protein sequence ID" value="MBP1996123.1"/>
    <property type="molecule type" value="Genomic_DNA"/>
</dbReference>
<dbReference type="Gene3D" id="3.40.190.10">
    <property type="entry name" value="Periplasmic binding protein-like II"/>
    <property type="match status" value="2"/>
</dbReference>
<evidence type="ECO:0000256" key="2">
    <source>
        <dbReference type="ARBA" id="ARBA00022729"/>
    </source>
</evidence>
<dbReference type="InterPro" id="IPR050490">
    <property type="entry name" value="Bact_solute-bd_prot1"/>
</dbReference>
<evidence type="ECO:0000256" key="3">
    <source>
        <dbReference type="ARBA" id="ARBA00023136"/>
    </source>
</evidence>
<keyword evidence="4" id="KW-0564">Palmitate</keyword>
<name>A0ABS4J8F0_9BACL</name>
<dbReference type="Proteomes" id="UP001519287">
    <property type="component" value="Unassembled WGS sequence"/>
</dbReference>
<evidence type="ECO:0000256" key="1">
    <source>
        <dbReference type="ARBA" id="ARBA00022475"/>
    </source>
</evidence>
<accession>A0ABS4J8F0</accession>
<keyword evidence="3" id="KW-0472">Membrane</keyword>
<dbReference type="PANTHER" id="PTHR43649">
    <property type="entry name" value="ARABINOSE-BINDING PROTEIN-RELATED"/>
    <property type="match status" value="1"/>
</dbReference>
<dbReference type="RefSeq" id="WP_209978248.1">
    <property type="nucleotide sequence ID" value="NZ_JAGGLB010000044.1"/>
</dbReference>
<evidence type="ECO:0000256" key="5">
    <source>
        <dbReference type="ARBA" id="ARBA00023288"/>
    </source>
</evidence>
<evidence type="ECO:0000313" key="7">
    <source>
        <dbReference type="Proteomes" id="UP001519287"/>
    </source>
</evidence>
<gene>
    <name evidence="6" type="ORF">J2Z66_007767</name>
</gene>
<evidence type="ECO:0000256" key="4">
    <source>
        <dbReference type="ARBA" id="ARBA00023139"/>
    </source>
</evidence>
<evidence type="ECO:0000313" key="6">
    <source>
        <dbReference type="EMBL" id="MBP1996123.1"/>
    </source>
</evidence>
<keyword evidence="1" id="KW-1003">Cell membrane</keyword>